<dbReference type="InterPro" id="IPR039374">
    <property type="entry name" value="SIP_fam"/>
</dbReference>
<dbReference type="InterPro" id="IPR007037">
    <property type="entry name" value="SIP_rossman_dom"/>
</dbReference>
<dbReference type="InterPro" id="IPR039261">
    <property type="entry name" value="FNR_nucleotide-bd"/>
</dbReference>
<evidence type="ECO:0000259" key="1">
    <source>
        <dbReference type="PROSITE" id="PS51384"/>
    </source>
</evidence>
<dbReference type="CDD" id="cd06193">
    <property type="entry name" value="siderophore_interacting"/>
    <property type="match status" value="1"/>
</dbReference>
<dbReference type="EMBL" id="JAGIOF010000001">
    <property type="protein sequence ID" value="MBP2387660.1"/>
    <property type="molecule type" value="Genomic_DNA"/>
</dbReference>
<evidence type="ECO:0000313" key="3">
    <source>
        <dbReference type="Proteomes" id="UP001296993"/>
    </source>
</evidence>
<dbReference type="PANTHER" id="PTHR30157">
    <property type="entry name" value="FERRIC REDUCTASE, NADPH-DEPENDENT"/>
    <property type="match status" value="1"/>
</dbReference>
<gene>
    <name evidence="2" type="ORF">JOF47_003171</name>
</gene>
<dbReference type="PROSITE" id="PS51384">
    <property type="entry name" value="FAD_FR"/>
    <property type="match status" value="1"/>
</dbReference>
<proteinExistence type="predicted"/>
<evidence type="ECO:0000313" key="2">
    <source>
        <dbReference type="EMBL" id="MBP2387660.1"/>
    </source>
</evidence>
<dbReference type="Gene3D" id="3.40.50.80">
    <property type="entry name" value="Nucleotide-binding domain of ferredoxin-NADP reductase (FNR) module"/>
    <property type="match status" value="1"/>
</dbReference>
<dbReference type="Pfam" id="PF08021">
    <property type="entry name" value="FAD_binding_9"/>
    <property type="match status" value="1"/>
</dbReference>
<protein>
    <submittedName>
        <fullName evidence="2">NADPH-dependent ferric siderophore reductase</fullName>
    </submittedName>
</protein>
<dbReference type="PANTHER" id="PTHR30157:SF0">
    <property type="entry name" value="NADPH-DEPENDENT FERRIC-CHELATE REDUCTASE"/>
    <property type="match status" value="1"/>
</dbReference>
<dbReference type="SUPFAM" id="SSF63380">
    <property type="entry name" value="Riboflavin synthase domain-like"/>
    <property type="match status" value="1"/>
</dbReference>
<dbReference type="InterPro" id="IPR017938">
    <property type="entry name" value="Riboflavin_synthase-like_b-brl"/>
</dbReference>
<name>A0ABS4XGR0_9MICC</name>
<accession>A0ABS4XGR0</accession>
<keyword evidence="3" id="KW-1185">Reference proteome</keyword>
<sequence>MSETTLNETKLPNRIYRAVVMRTERLTEGMMRIVLGGPDLATFISTGIGDEYIRLFLPERGETIPVYPHPEGDYWEYTADQVAGPMRTYTIRSVDPQAGEISVDFVVHPGGIAADWALSVETGSEVGFNTPTGLYELPADATWQVLLADATGLPAAARLLEDVPAGTPTTAILEVSGPDHEQALELGNETRVRWLHGGNGYSPSRLAQVLREMDLPEGPGYIWVAGEARVTREARRYLRRERKLPVTSFKVVGYWTDKAEDWNERYEALGEDFKKWLEELWSADKDPEIIQDEVADAFDAHGL</sequence>
<dbReference type="InterPro" id="IPR017927">
    <property type="entry name" value="FAD-bd_FR_type"/>
</dbReference>
<dbReference type="Gene3D" id="2.40.30.10">
    <property type="entry name" value="Translation factors"/>
    <property type="match status" value="1"/>
</dbReference>
<dbReference type="Pfam" id="PF04954">
    <property type="entry name" value="SIP"/>
    <property type="match status" value="1"/>
</dbReference>
<reference evidence="2 3" key="1">
    <citation type="submission" date="2021-03" db="EMBL/GenBank/DDBJ databases">
        <title>Sequencing the genomes of 1000 actinobacteria strains.</title>
        <authorList>
            <person name="Klenk H.-P."/>
        </authorList>
    </citation>
    <scope>NUCLEOTIDE SEQUENCE [LARGE SCALE GENOMIC DNA]</scope>
    <source>
        <strain evidence="2 3">DSM 15797</strain>
    </source>
</reference>
<feature type="domain" description="FAD-binding FR-type" evidence="1">
    <location>
        <begin position="13"/>
        <end position="138"/>
    </location>
</feature>
<comment type="caution">
    <text evidence="2">The sequence shown here is derived from an EMBL/GenBank/DDBJ whole genome shotgun (WGS) entry which is preliminary data.</text>
</comment>
<organism evidence="2 3">
    <name type="scientific">Paeniglutamicibacter kerguelensis</name>
    <dbReference type="NCBI Taxonomy" id="254788"/>
    <lineage>
        <taxon>Bacteria</taxon>
        <taxon>Bacillati</taxon>
        <taxon>Actinomycetota</taxon>
        <taxon>Actinomycetes</taxon>
        <taxon>Micrococcales</taxon>
        <taxon>Micrococcaceae</taxon>
        <taxon>Paeniglutamicibacter</taxon>
    </lineage>
</organism>
<dbReference type="InterPro" id="IPR013113">
    <property type="entry name" value="SIP_FAD-bd"/>
</dbReference>
<dbReference type="RefSeq" id="WP_210000065.1">
    <property type="nucleotide sequence ID" value="NZ_BAAAJY010000001.1"/>
</dbReference>
<dbReference type="Proteomes" id="UP001296993">
    <property type="component" value="Unassembled WGS sequence"/>
</dbReference>